<evidence type="ECO:0000313" key="4">
    <source>
        <dbReference type="EMBL" id="CAH2062906.1"/>
    </source>
</evidence>
<feature type="non-terminal residue" evidence="4">
    <location>
        <position position="403"/>
    </location>
</feature>
<keyword evidence="1" id="KW-1015">Disulfide bond</keyword>
<feature type="compositionally biased region" description="Low complexity" evidence="2">
    <location>
        <begin position="300"/>
        <end position="324"/>
    </location>
</feature>
<dbReference type="PANTHER" id="PTHR24271:SF50">
    <property type="match status" value="1"/>
</dbReference>
<dbReference type="InterPro" id="IPR009003">
    <property type="entry name" value="Peptidase_S1_PA"/>
</dbReference>
<dbReference type="PROSITE" id="PS50240">
    <property type="entry name" value="TRYPSIN_DOM"/>
    <property type="match status" value="1"/>
</dbReference>
<proteinExistence type="predicted"/>
<name>A0ABN8ITU4_9NEOP</name>
<gene>
    <name evidence="4" type="ORF">IPOD504_LOCUS12282</name>
</gene>
<accession>A0ABN8ITU4</accession>
<dbReference type="Proteomes" id="UP000837857">
    <property type="component" value="Chromosome 3"/>
</dbReference>
<dbReference type="PANTHER" id="PTHR24271">
    <property type="entry name" value="KALLIKREIN-RELATED"/>
    <property type="match status" value="1"/>
</dbReference>
<dbReference type="SMART" id="SM00020">
    <property type="entry name" value="Tryp_SPc"/>
    <property type="match status" value="1"/>
</dbReference>
<dbReference type="InterPro" id="IPR043504">
    <property type="entry name" value="Peptidase_S1_PA_chymotrypsin"/>
</dbReference>
<organism evidence="4 5">
    <name type="scientific">Iphiclides podalirius</name>
    <name type="common">scarce swallowtail</name>
    <dbReference type="NCBI Taxonomy" id="110791"/>
    <lineage>
        <taxon>Eukaryota</taxon>
        <taxon>Metazoa</taxon>
        <taxon>Ecdysozoa</taxon>
        <taxon>Arthropoda</taxon>
        <taxon>Hexapoda</taxon>
        <taxon>Insecta</taxon>
        <taxon>Pterygota</taxon>
        <taxon>Neoptera</taxon>
        <taxon>Endopterygota</taxon>
        <taxon>Lepidoptera</taxon>
        <taxon>Glossata</taxon>
        <taxon>Ditrysia</taxon>
        <taxon>Papilionoidea</taxon>
        <taxon>Papilionidae</taxon>
        <taxon>Papilioninae</taxon>
        <taxon>Iphiclides</taxon>
    </lineage>
</organism>
<evidence type="ECO:0000313" key="5">
    <source>
        <dbReference type="Proteomes" id="UP000837857"/>
    </source>
</evidence>
<dbReference type="Gene3D" id="2.40.10.10">
    <property type="entry name" value="Trypsin-like serine proteases"/>
    <property type="match status" value="1"/>
</dbReference>
<keyword evidence="5" id="KW-1185">Reference proteome</keyword>
<reference evidence="4" key="1">
    <citation type="submission" date="2022-03" db="EMBL/GenBank/DDBJ databases">
        <authorList>
            <person name="Martin H S."/>
        </authorList>
    </citation>
    <scope>NUCLEOTIDE SEQUENCE</scope>
</reference>
<protein>
    <recommendedName>
        <fullName evidence="3">Peptidase S1 domain-containing protein</fullName>
    </recommendedName>
</protein>
<evidence type="ECO:0000256" key="1">
    <source>
        <dbReference type="ARBA" id="ARBA00023157"/>
    </source>
</evidence>
<feature type="domain" description="Peptidase S1" evidence="3">
    <location>
        <begin position="1"/>
        <end position="231"/>
    </location>
</feature>
<feature type="compositionally biased region" description="Polar residues" evidence="2">
    <location>
        <begin position="276"/>
        <end position="285"/>
    </location>
</feature>
<feature type="region of interest" description="Disordered" evidence="2">
    <location>
        <begin position="261"/>
        <end position="353"/>
    </location>
</feature>
<evidence type="ECO:0000259" key="3">
    <source>
        <dbReference type="PROSITE" id="PS50240"/>
    </source>
</evidence>
<dbReference type="EMBL" id="OW152815">
    <property type="protein sequence ID" value="CAH2062906.1"/>
    <property type="molecule type" value="Genomic_DNA"/>
</dbReference>
<evidence type="ECO:0000256" key="2">
    <source>
        <dbReference type="SAM" id="MobiDB-lite"/>
    </source>
</evidence>
<feature type="compositionally biased region" description="Basic and acidic residues" evidence="2">
    <location>
        <begin position="342"/>
        <end position="353"/>
    </location>
</feature>
<dbReference type="InterPro" id="IPR001254">
    <property type="entry name" value="Trypsin_dom"/>
</dbReference>
<sequence length="403" mass="44791">MGFLFYQDASVVQESGDRFMRAAVLIRPNWLVSASIERNDTALAFPQKTLLARFGGVAIDANFTFNEDEEEQEREVIQIVRPYNFTATEWWFYDITLLKTLLPFNITSAVAPIAPHYKRDANVRSCKILIYSRRSYNESDEILMQLSVELLTPSTDCGIHFQSETMICGADSEDNKNFNYETDYCQGNSGGPLLCEGEVTALQTYVNGECKQPHLFQLLAAWEKFIECGVEERCLDGECNGTCTTLNKDTPINEIVVQTTINTTATSTPERDTVYSEGTEQQTATGAPETEKASEDGDDSTPPTLTATSPDSTTTPAVETTETTLLSRLDEEQTTTWPSSKVSEDARGFDRSDDAENVDRHANVEAQQQMVMTKTRGDADVVHLSRSLVCLLVSLASVTLLYC</sequence>
<dbReference type="SUPFAM" id="SSF50494">
    <property type="entry name" value="Trypsin-like serine proteases"/>
    <property type="match status" value="1"/>
</dbReference>
<dbReference type="Pfam" id="PF00089">
    <property type="entry name" value="Trypsin"/>
    <property type="match status" value="1"/>
</dbReference>